<dbReference type="VEuPathDB" id="FungiDB:Bcin02g09400"/>
<evidence type="ECO:0000256" key="5">
    <source>
        <dbReference type="SAM" id="Phobius"/>
    </source>
</evidence>
<reference evidence="6 7" key="2">
    <citation type="journal article" date="2012" name="Eukaryot. Cell">
        <title>Genome update of Botrytis cinerea strains B05.10 and T4.</title>
        <authorList>
            <person name="Staats M."/>
            <person name="van Kan J.A."/>
        </authorList>
    </citation>
    <scope>NUCLEOTIDE SEQUENCE [LARGE SCALE GENOMIC DNA]</scope>
    <source>
        <strain evidence="6 7">B05.10</strain>
    </source>
</reference>
<organism evidence="6 7">
    <name type="scientific">Botryotinia fuckeliana (strain B05.10)</name>
    <name type="common">Noble rot fungus</name>
    <name type="synonym">Botrytis cinerea</name>
    <dbReference type="NCBI Taxonomy" id="332648"/>
    <lineage>
        <taxon>Eukaryota</taxon>
        <taxon>Fungi</taxon>
        <taxon>Dikarya</taxon>
        <taxon>Ascomycota</taxon>
        <taxon>Pezizomycotina</taxon>
        <taxon>Leotiomycetes</taxon>
        <taxon>Helotiales</taxon>
        <taxon>Sclerotiniaceae</taxon>
        <taxon>Botrytis</taxon>
    </lineage>
</organism>
<protein>
    <recommendedName>
        <fullName evidence="8">Rta1 domain protein</fullName>
    </recommendedName>
</protein>
<sequence length="293" mass="32655">MADDGFEYYHYDPSIVGAIIFIILFITTTSLHCYQLFWTRTWFMIPFIVGGLFQCIGYIGRAISHTQTPDWTLVPYLIQTLLLLVAPALFAASIYMELSRIIILADGESRALLKKKWLTKIFVVGDVLSFFVQGGGGGIQSSGSSSSLTTGKYIIVGGLFIQIIFFGCFIVVAVHFDRAMKKAPTSAAQNDTTWRKHILALFIASALIMVRSLFRVIEYLQGFSGYLLSHEAYLYVFDALLMCTVMVLFNIIHPSEVVALSRGGNVATRGWKMKKIGADRERVASTDSERILA</sequence>
<feature type="transmembrane region" description="Helical" evidence="5">
    <location>
        <begin position="117"/>
        <end position="133"/>
    </location>
</feature>
<evidence type="ECO:0000313" key="6">
    <source>
        <dbReference type="EMBL" id="ATZ47685.1"/>
    </source>
</evidence>
<feature type="transmembrane region" description="Helical" evidence="5">
    <location>
        <begin position="41"/>
        <end position="64"/>
    </location>
</feature>
<dbReference type="OrthoDB" id="3358017at2759"/>
<reference evidence="6 7" key="1">
    <citation type="journal article" date="2011" name="PLoS Genet.">
        <title>Genomic analysis of the necrotrophic fungal pathogens Sclerotinia sclerotiorum and Botrytis cinerea.</title>
        <authorList>
            <person name="Amselem J."/>
            <person name="Cuomo C.A."/>
            <person name="van Kan J.A."/>
            <person name="Viaud M."/>
            <person name="Benito E.P."/>
            <person name="Couloux A."/>
            <person name="Coutinho P.M."/>
            <person name="de Vries R.P."/>
            <person name="Dyer P.S."/>
            <person name="Fillinger S."/>
            <person name="Fournier E."/>
            <person name="Gout L."/>
            <person name="Hahn M."/>
            <person name="Kohn L."/>
            <person name="Lapalu N."/>
            <person name="Plummer K.M."/>
            <person name="Pradier J.M."/>
            <person name="Quevillon E."/>
            <person name="Sharon A."/>
            <person name="Simon A."/>
            <person name="ten Have A."/>
            <person name="Tudzynski B."/>
            <person name="Tudzynski P."/>
            <person name="Wincker P."/>
            <person name="Andrew M."/>
            <person name="Anthouard V."/>
            <person name="Beever R.E."/>
            <person name="Beffa R."/>
            <person name="Benoit I."/>
            <person name="Bouzid O."/>
            <person name="Brault B."/>
            <person name="Chen Z."/>
            <person name="Choquer M."/>
            <person name="Collemare J."/>
            <person name="Cotton P."/>
            <person name="Danchin E.G."/>
            <person name="Da Silva C."/>
            <person name="Gautier A."/>
            <person name="Giraud C."/>
            <person name="Giraud T."/>
            <person name="Gonzalez C."/>
            <person name="Grossetete S."/>
            <person name="Guldener U."/>
            <person name="Henrissat B."/>
            <person name="Howlett B.J."/>
            <person name="Kodira C."/>
            <person name="Kretschmer M."/>
            <person name="Lappartient A."/>
            <person name="Leroch M."/>
            <person name="Levis C."/>
            <person name="Mauceli E."/>
            <person name="Neuveglise C."/>
            <person name="Oeser B."/>
            <person name="Pearson M."/>
            <person name="Poulain J."/>
            <person name="Poussereau N."/>
            <person name="Quesneville H."/>
            <person name="Rascle C."/>
            <person name="Schumacher J."/>
            <person name="Segurens B."/>
            <person name="Sexton A."/>
            <person name="Silva E."/>
            <person name="Sirven C."/>
            <person name="Soanes D.M."/>
            <person name="Talbot N.J."/>
            <person name="Templeton M."/>
            <person name="Yandava C."/>
            <person name="Yarden O."/>
            <person name="Zeng Q."/>
            <person name="Rollins J.A."/>
            <person name="Lebrun M.H."/>
            <person name="Dickman M."/>
        </authorList>
    </citation>
    <scope>NUCLEOTIDE SEQUENCE [LARGE SCALE GENOMIC DNA]</scope>
    <source>
        <strain evidence="6 7">B05.10</strain>
    </source>
</reference>
<gene>
    <name evidence="6" type="ORF">BCIN_02g09400</name>
</gene>
<evidence type="ECO:0000256" key="3">
    <source>
        <dbReference type="ARBA" id="ARBA00022989"/>
    </source>
</evidence>
<keyword evidence="4 5" id="KW-0472">Membrane</keyword>
<dbReference type="EMBL" id="CP009806">
    <property type="protein sequence ID" value="ATZ47685.1"/>
    <property type="molecule type" value="Genomic_DNA"/>
</dbReference>
<dbReference type="AlphaFoldDB" id="A0A384JAM2"/>
<evidence type="ECO:0000256" key="2">
    <source>
        <dbReference type="ARBA" id="ARBA00022692"/>
    </source>
</evidence>
<dbReference type="KEGG" id="bfu:BCIN_02g09400"/>
<keyword evidence="2 5" id="KW-0812">Transmembrane</keyword>
<dbReference type="GeneID" id="5425749"/>
<reference evidence="6 7" key="3">
    <citation type="journal article" date="2017" name="Mol. Plant Pathol.">
        <title>A gapless genome sequence of the fungus Botrytis cinerea.</title>
        <authorList>
            <person name="Van Kan J.A."/>
            <person name="Stassen J.H."/>
            <person name="Mosbach A."/>
            <person name="Van Der Lee T.A."/>
            <person name="Faino L."/>
            <person name="Farmer A.D."/>
            <person name="Papasotiriou D.G."/>
            <person name="Zhou S."/>
            <person name="Seidl M.F."/>
            <person name="Cottam E."/>
            <person name="Edel D."/>
            <person name="Hahn M."/>
            <person name="Schwartz D.C."/>
            <person name="Dietrich R.A."/>
            <person name="Widdison S."/>
            <person name="Scalliet G."/>
        </authorList>
    </citation>
    <scope>NUCLEOTIDE SEQUENCE [LARGE SCALE GENOMIC DNA]</scope>
    <source>
        <strain evidence="6 7">B05.10</strain>
    </source>
</reference>
<proteinExistence type="predicted"/>
<feature type="transmembrane region" description="Helical" evidence="5">
    <location>
        <begin position="197"/>
        <end position="217"/>
    </location>
</feature>
<dbReference type="RefSeq" id="XP_001545295.2">
    <property type="nucleotide sequence ID" value="XM_001545245.2"/>
</dbReference>
<accession>A0A384JAM2</accession>
<dbReference type="Pfam" id="PF04479">
    <property type="entry name" value="RTA1"/>
    <property type="match status" value="1"/>
</dbReference>
<dbReference type="PANTHER" id="PTHR31465">
    <property type="entry name" value="PROTEIN RTA1-RELATED"/>
    <property type="match status" value="1"/>
</dbReference>
<dbReference type="Proteomes" id="UP000001798">
    <property type="component" value="Chromosome 2"/>
</dbReference>
<dbReference type="GO" id="GO:0016020">
    <property type="term" value="C:membrane"/>
    <property type="evidence" value="ECO:0007669"/>
    <property type="project" value="UniProtKB-SubCell"/>
</dbReference>
<feature type="transmembrane region" description="Helical" evidence="5">
    <location>
        <begin position="76"/>
        <end position="96"/>
    </location>
</feature>
<feature type="transmembrane region" description="Helical" evidence="5">
    <location>
        <begin position="153"/>
        <end position="176"/>
    </location>
</feature>
<evidence type="ECO:0000256" key="4">
    <source>
        <dbReference type="ARBA" id="ARBA00023136"/>
    </source>
</evidence>
<evidence type="ECO:0000256" key="1">
    <source>
        <dbReference type="ARBA" id="ARBA00004141"/>
    </source>
</evidence>
<evidence type="ECO:0000313" key="7">
    <source>
        <dbReference type="Proteomes" id="UP000001798"/>
    </source>
</evidence>
<name>A0A384JAM2_BOTFB</name>
<keyword evidence="7" id="KW-1185">Reference proteome</keyword>
<dbReference type="PANTHER" id="PTHR31465:SF1">
    <property type="entry name" value="PROTEIN RTA1-RELATED"/>
    <property type="match status" value="1"/>
</dbReference>
<comment type="subcellular location">
    <subcellularLocation>
        <location evidence="1">Membrane</location>
        <topology evidence="1">Multi-pass membrane protein</topology>
    </subcellularLocation>
</comment>
<feature type="transmembrane region" description="Helical" evidence="5">
    <location>
        <begin position="232"/>
        <end position="252"/>
    </location>
</feature>
<keyword evidence="3 5" id="KW-1133">Transmembrane helix</keyword>
<dbReference type="InterPro" id="IPR007568">
    <property type="entry name" value="RTA1"/>
</dbReference>
<evidence type="ECO:0008006" key="8">
    <source>
        <dbReference type="Google" id="ProtNLM"/>
    </source>
</evidence>
<feature type="transmembrane region" description="Helical" evidence="5">
    <location>
        <begin position="15"/>
        <end position="34"/>
    </location>
</feature>